<dbReference type="GO" id="GO:0046872">
    <property type="term" value="F:metal ion binding"/>
    <property type="evidence" value="ECO:0007669"/>
    <property type="project" value="UniProtKB-KW"/>
</dbReference>
<evidence type="ECO:0000256" key="9">
    <source>
        <dbReference type="SAM" id="Phobius"/>
    </source>
</evidence>
<feature type="transmembrane region" description="Helical" evidence="9">
    <location>
        <begin position="74"/>
        <end position="98"/>
    </location>
</feature>
<evidence type="ECO:0000256" key="4">
    <source>
        <dbReference type="ARBA" id="ARBA00022692"/>
    </source>
</evidence>
<keyword evidence="5 9" id="KW-1133">Transmembrane helix</keyword>
<organism evidence="10 11">
    <name type="scientific">Fasciola hepatica</name>
    <name type="common">Liver fluke</name>
    <dbReference type="NCBI Taxonomy" id="6192"/>
    <lineage>
        <taxon>Eukaryota</taxon>
        <taxon>Metazoa</taxon>
        <taxon>Spiralia</taxon>
        <taxon>Lophotrochozoa</taxon>
        <taxon>Platyhelminthes</taxon>
        <taxon>Trematoda</taxon>
        <taxon>Digenea</taxon>
        <taxon>Plagiorchiida</taxon>
        <taxon>Echinostomata</taxon>
        <taxon>Echinostomatoidea</taxon>
        <taxon>Fasciolidae</taxon>
        <taxon>Fasciola</taxon>
    </lineage>
</organism>
<comment type="caution">
    <text evidence="10">The sequence shown here is derived from an EMBL/GenBank/DDBJ whole genome shotgun (WGS) entry which is preliminary data.</text>
</comment>
<accession>A0A4E0RBJ8</accession>
<keyword evidence="8" id="KW-0915">Sodium</keyword>
<dbReference type="AlphaFoldDB" id="A0A4E0RBJ8"/>
<dbReference type="SUPFAM" id="SSF161070">
    <property type="entry name" value="SNF-like"/>
    <property type="match status" value="1"/>
</dbReference>
<protein>
    <submittedName>
        <fullName evidence="10">Uncharacterized protein</fullName>
    </submittedName>
</protein>
<evidence type="ECO:0000313" key="10">
    <source>
        <dbReference type="EMBL" id="THD24666.1"/>
    </source>
</evidence>
<keyword evidence="6 9" id="KW-0472">Membrane</keyword>
<dbReference type="Pfam" id="PF00209">
    <property type="entry name" value="SNF"/>
    <property type="match status" value="1"/>
</dbReference>
<reference evidence="10" key="1">
    <citation type="submission" date="2019-03" db="EMBL/GenBank/DDBJ databases">
        <title>Improved annotation for the trematode Fasciola hepatica.</title>
        <authorList>
            <person name="Choi Y.-J."/>
            <person name="Martin J."/>
            <person name="Mitreva M."/>
        </authorList>
    </citation>
    <scope>NUCLEOTIDE SEQUENCE [LARGE SCALE GENOMIC DNA]</scope>
</reference>
<evidence type="ECO:0000256" key="7">
    <source>
        <dbReference type="ARBA" id="ARBA00023180"/>
    </source>
</evidence>
<feature type="transmembrane region" description="Helical" evidence="9">
    <location>
        <begin position="172"/>
        <end position="197"/>
    </location>
</feature>
<feature type="transmembrane region" description="Helical" evidence="9">
    <location>
        <begin position="313"/>
        <end position="334"/>
    </location>
</feature>
<gene>
    <name evidence="10" type="ORF">D915_004704</name>
</gene>
<dbReference type="Proteomes" id="UP000230066">
    <property type="component" value="Unassembled WGS sequence"/>
</dbReference>
<evidence type="ECO:0000256" key="6">
    <source>
        <dbReference type="ARBA" id="ARBA00023136"/>
    </source>
</evidence>
<feature type="transmembrane region" description="Helical" evidence="9">
    <location>
        <begin position="43"/>
        <end position="67"/>
    </location>
</feature>
<feature type="transmembrane region" description="Helical" evidence="9">
    <location>
        <begin position="283"/>
        <end position="307"/>
    </location>
</feature>
<dbReference type="InterPro" id="IPR037272">
    <property type="entry name" value="SNS_sf"/>
</dbReference>
<dbReference type="PROSITE" id="PS50267">
    <property type="entry name" value="NA_NEUROTRAN_SYMP_3"/>
    <property type="match status" value="1"/>
</dbReference>
<name>A0A4E0RBJ8_FASHE</name>
<dbReference type="GO" id="GO:0005886">
    <property type="term" value="C:plasma membrane"/>
    <property type="evidence" value="ECO:0007669"/>
    <property type="project" value="TreeGrafter"/>
</dbReference>
<keyword evidence="3" id="KW-0813">Transport</keyword>
<evidence type="ECO:0000256" key="2">
    <source>
        <dbReference type="ARBA" id="ARBA00006459"/>
    </source>
</evidence>
<comment type="subcellular location">
    <subcellularLocation>
        <location evidence="1">Membrane</location>
        <topology evidence="1">Multi-pass membrane protein</topology>
    </subcellularLocation>
</comment>
<keyword evidence="8" id="KW-0479">Metal-binding</keyword>
<evidence type="ECO:0000313" key="11">
    <source>
        <dbReference type="Proteomes" id="UP000230066"/>
    </source>
</evidence>
<evidence type="ECO:0000256" key="5">
    <source>
        <dbReference type="ARBA" id="ARBA00022989"/>
    </source>
</evidence>
<dbReference type="InterPro" id="IPR000175">
    <property type="entry name" value="Na/ntran_symport"/>
</dbReference>
<keyword evidence="11" id="KW-1185">Reference proteome</keyword>
<dbReference type="PANTHER" id="PTHR11616:SF321">
    <property type="entry name" value="SODIUM-DEPENDENT NUTRIENT AMINO ACID TRANSPORTER 1-RELATED"/>
    <property type="match status" value="1"/>
</dbReference>
<sequence>MVAFNFRGYELVNMGPTAEEKFLTNYVLERSDGILPLYGFPSWFLTSACVIPSYLIAWFLVFVIAISGHRSFGLILYGLAPMATILLTITVIAVGVNYANAANQLDLYANRFYATFSTIVPVDRSARDQFEVRPLIWGWLSSFVHLSQALNLWTGIFPMLGKWSGTYGKRTYLGWIPLLVLWQLLIQLPVLLIMFAMASSYDPDYARCHLSTNWQAPFLIMSHVFSKFSSDRLLAGCFFIALVICMLLSQSLLLLTSMRNFTDFVTPPNSASSRRQRCAYRTALSITVAILLLIGLPMVTRAGFYWIRLVDWYVDRMLVIVAPLQAIGYVVAYVKSGGRYIQKTLLRLGLIVGSAILISVSVAVYLWYLIAATEPSPDTNCPTYSRAPENDPIHSNFRFLGWSIAVGPVLLGLLLTVIAVAHRSCREKKSFFMILLWGDDRGPRYSNPYQPCLRMPS</sequence>
<keyword evidence="7" id="KW-0325">Glycoprotein</keyword>
<feature type="transmembrane region" description="Helical" evidence="9">
    <location>
        <begin position="399"/>
        <end position="421"/>
    </location>
</feature>
<evidence type="ECO:0000256" key="3">
    <source>
        <dbReference type="ARBA" id="ARBA00022448"/>
    </source>
</evidence>
<evidence type="ECO:0000256" key="1">
    <source>
        <dbReference type="ARBA" id="ARBA00004141"/>
    </source>
</evidence>
<keyword evidence="4 9" id="KW-0812">Transmembrane</keyword>
<dbReference type="GO" id="GO:0089718">
    <property type="term" value="P:amino acid import across plasma membrane"/>
    <property type="evidence" value="ECO:0007669"/>
    <property type="project" value="TreeGrafter"/>
</dbReference>
<dbReference type="EMBL" id="JXXN02001485">
    <property type="protein sequence ID" value="THD24666.1"/>
    <property type="molecule type" value="Genomic_DNA"/>
</dbReference>
<proteinExistence type="inferred from homology"/>
<dbReference type="PANTHER" id="PTHR11616">
    <property type="entry name" value="SODIUM/CHLORIDE DEPENDENT TRANSPORTER"/>
    <property type="match status" value="1"/>
</dbReference>
<dbReference type="GO" id="GO:0015179">
    <property type="term" value="F:L-amino acid transmembrane transporter activity"/>
    <property type="evidence" value="ECO:0007669"/>
    <property type="project" value="TreeGrafter"/>
</dbReference>
<feature type="transmembrane region" description="Helical" evidence="9">
    <location>
        <begin position="346"/>
        <end position="370"/>
    </location>
</feature>
<evidence type="ECO:0000256" key="8">
    <source>
        <dbReference type="PIRSR" id="PIRSR600175-1"/>
    </source>
</evidence>
<feature type="binding site" evidence="8">
    <location>
        <position position="249"/>
    </location>
    <ligand>
        <name>Na(+)</name>
        <dbReference type="ChEBI" id="CHEBI:29101"/>
        <label>1</label>
    </ligand>
</feature>
<feature type="transmembrane region" description="Helical" evidence="9">
    <location>
        <begin position="233"/>
        <end position="255"/>
    </location>
</feature>
<dbReference type="GO" id="GO:0005283">
    <property type="term" value="F:amino acid:sodium symporter activity"/>
    <property type="evidence" value="ECO:0007669"/>
    <property type="project" value="TreeGrafter"/>
</dbReference>
<feature type="transmembrane region" description="Helical" evidence="9">
    <location>
        <begin position="136"/>
        <end position="160"/>
    </location>
</feature>
<comment type="similarity">
    <text evidence="2">Belongs to the sodium:neurotransmitter symporter (SNF) (TC 2.A.22) family.</text>
</comment>